<dbReference type="SUPFAM" id="SSF81301">
    <property type="entry name" value="Nucleotidyltransferase"/>
    <property type="match status" value="1"/>
</dbReference>
<evidence type="ECO:0000256" key="7">
    <source>
        <dbReference type="ARBA" id="ARBA00022800"/>
    </source>
</evidence>
<keyword evidence="10 11" id="KW-0694">RNA-binding</keyword>
<dbReference type="PANTHER" id="PTHR47545:SF1">
    <property type="entry name" value="MULTIFUNCTIONAL CCA PROTEIN"/>
    <property type="match status" value="1"/>
</dbReference>
<dbReference type="GO" id="GO:0005524">
    <property type="term" value="F:ATP binding"/>
    <property type="evidence" value="ECO:0007669"/>
    <property type="project" value="UniProtKB-KW"/>
</dbReference>
<keyword evidence="6" id="KW-0547">Nucleotide-binding</keyword>
<feature type="domain" description="Poly A polymerase head" evidence="12">
    <location>
        <begin position="3"/>
        <end position="36"/>
    </location>
</feature>
<dbReference type="InterPro" id="IPR050124">
    <property type="entry name" value="tRNA_CCA-adding_enzyme"/>
</dbReference>
<dbReference type="Gene3D" id="1.10.3090.10">
    <property type="entry name" value="cca-adding enzyme, domain 2"/>
    <property type="match status" value="1"/>
</dbReference>
<keyword evidence="7" id="KW-0692">RNA repair</keyword>
<evidence type="ECO:0000256" key="3">
    <source>
        <dbReference type="ARBA" id="ARBA00022694"/>
    </source>
</evidence>
<evidence type="ECO:0000313" key="15">
    <source>
        <dbReference type="EMBL" id="HJA79335.1"/>
    </source>
</evidence>
<dbReference type="InterPro" id="IPR032828">
    <property type="entry name" value="PolyA_RNA-bd"/>
</dbReference>
<dbReference type="InterPro" id="IPR043519">
    <property type="entry name" value="NT_sf"/>
</dbReference>
<dbReference type="GO" id="GO:0003723">
    <property type="term" value="F:RNA binding"/>
    <property type="evidence" value="ECO:0007669"/>
    <property type="project" value="UniProtKB-KW"/>
</dbReference>
<evidence type="ECO:0000256" key="8">
    <source>
        <dbReference type="ARBA" id="ARBA00022840"/>
    </source>
</evidence>
<evidence type="ECO:0000256" key="10">
    <source>
        <dbReference type="ARBA" id="ARBA00022884"/>
    </source>
</evidence>
<reference evidence="15" key="1">
    <citation type="journal article" date="2021" name="PeerJ">
        <title>Extensive microbial diversity within the chicken gut microbiome revealed by metagenomics and culture.</title>
        <authorList>
            <person name="Gilroy R."/>
            <person name="Ravi A."/>
            <person name="Getino M."/>
            <person name="Pursley I."/>
            <person name="Horton D.L."/>
            <person name="Alikhan N.F."/>
            <person name="Baker D."/>
            <person name="Gharbi K."/>
            <person name="Hall N."/>
            <person name="Watson M."/>
            <person name="Adriaenssens E.M."/>
            <person name="Foster-Nyarko E."/>
            <person name="Jarju S."/>
            <person name="Secka A."/>
            <person name="Antonio M."/>
            <person name="Oren A."/>
            <person name="Chaudhuri R.R."/>
            <person name="La Ragione R."/>
            <person name="Hildebrand F."/>
            <person name="Pallen M.J."/>
        </authorList>
    </citation>
    <scope>NUCLEOTIDE SEQUENCE</scope>
    <source>
        <strain evidence="15">5032</strain>
    </source>
</reference>
<dbReference type="Pfam" id="PF01743">
    <property type="entry name" value="PolyA_pol"/>
    <property type="match status" value="1"/>
</dbReference>
<evidence type="ECO:0000259" key="12">
    <source>
        <dbReference type="Pfam" id="PF01743"/>
    </source>
</evidence>
<evidence type="ECO:0000256" key="1">
    <source>
        <dbReference type="ARBA" id="ARBA00001946"/>
    </source>
</evidence>
<dbReference type="GO" id="GO:0046872">
    <property type="term" value="F:metal ion binding"/>
    <property type="evidence" value="ECO:0007669"/>
    <property type="project" value="UniProtKB-KW"/>
</dbReference>
<accession>A0A9D2KRX2</accession>
<reference evidence="15" key="2">
    <citation type="submission" date="2021-04" db="EMBL/GenBank/DDBJ databases">
        <authorList>
            <person name="Gilroy R."/>
        </authorList>
    </citation>
    <scope>NUCLEOTIDE SEQUENCE</scope>
    <source>
        <strain evidence="15">5032</strain>
    </source>
</reference>
<dbReference type="Pfam" id="PF01966">
    <property type="entry name" value="HD"/>
    <property type="match status" value="1"/>
</dbReference>
<proteinExistence type="inferred from homology"/>
<comment type="caution">
    <text evidence="15">The sequence shown here is derived from an EMBL/GenBank/DDBJ whole genome shotgun (WGS) entry which is preliminary data.</text>
</comment>
<evidence type="ECO:0000256" key="2">
    <source>
        <dbReference type="ARBA" id="ARBA00022679"/>
    </source>
</evidence>
<dbReference type="GO" id="GO:0016779">
    <property type="term" value="F:nucleotidyltransferase activity"/>
    <property type="evidence" value="ECO:0007669"/>
    <property type="project" value="UniProtKB-KW"/>
</dbReference>
<comment type="similarity">
    <text evidence="11">Belongs to the tRNA nucleotidyltransferase/poly(A) polymerase family.</text>
</comment>
<dbReference type="AlphaFoldDB" id="A0A9D2KRX2"/>
<evidence type="ECO:0000256" key="4">
    <source>
        <dbReference type="ARBA" id="ARBA00022695"/>
    </source>
</evidence>
<keyword evidence="8" id="KW-0067">ATP-binding</keyword>
<evidence type="ECO:0000256" key="11">
    <source>
        <dbReference type="RuleBase" id="RU003953"/>
    </source>
</evidence>
<evidence type="ECO:0000256" key="6">
    <source>
        <dbReference type="ARBA" id="ARBA00022741"/>
    </source>
</evidence>
<keyword evidence="9" id="KW-0460">Magnesium</keyword>
<dbReference type="SUPFAM" id="SSF81891">
    <property type="entry name" value="Poly A polymerase C-terminal region-like"/>
    <property type="match status" value="1"/>
</dbReference>
<evidence type="ECO:0000256" key="5">
    <source>
        <dbReference type="ARBA" id="ARBA00022723"/>
    </source>
</evidence>
<keyword evidence="3" id="KW-0819">tRNA processing</keyword>
<dbReference type="GO" id="GO:0042245">
    <property type="term" value="P:RNA repair"/>
    <property type="evidence" value="ECO:0007669"/>
    <property type="project" value="UniProtKB-KW"/>
</dbReference>
<keyword evidence="4" id="KW-0548">Nucleotidyltransferase</keyword>
<dbReference type="EMBL" id="DWZD01000040">
    <property type="protein sequence ID" value="HJA79335.1"/>
    <property type="molecule type" value="Genomic_DNA"/>
</dbReference>
<dbReference type="InterPro" id="IPR002646">
    <property type="entry name" value="PolA_pol_head_dom"/>
</dbReference>
<evidence type="ECO:0000313" key="16">
    <source>
        <dbReference type="Proteomes" id="UP000823821"/>
    </source>
</evidence>
<dbReference type="Pfam" id="PF12627">
    <property type="entry name" value="PolyA_pol_RNAbd"/>
    <property type="match status" value="1"/>
</dbReference>
<keyword evidence="2 11" id="KW-0808">Transferase</keyword>
<dbReference type="PANTHER" id="PTHR47545">
    <property type="entry name" value="MULTIFUNCTIONAL CCA PROTEIN"/>
    <property type="match status" value="1"/>
</dbReference>
<organism evidence="15 16">
    <name type="scientific">Candidatus Desulfovibrio intestinavium</name>
    <dbReference type="NCBI Taxonomy" id="2838534"/>
    <lineage>
        <taxon>Bacteria</taxon>
        <taxon>Pseudomonadati</taxon>
        <taxon>Thermodesulfobacteriota</taxon>
        <taxon>Desulfovibrionia</taxon>
        <taxon>Desulfovibrionales</taxon>
        <taxon>Desulfovibrionaceae</taxon>
        <taxon>Desulfovibrio</taxon>
    </lineage>
</organism>
<name>A0A9D2KRX2_9BACT</name>
<feature type="domain" description="HD" evidence="13">
    <location>
        <begin position="222"/>
        <end position="286"/>
    </location>
</feature>
<dbReference type="GO" id="GO:0008033">
    <property type="term" value="P:tRNA processing"/>
    <property type="evidence" value="ECO:0007669"/>
    <property type="project" value="UniProtKB-KW"/>
</dbReference>
<comment type="cofactor">
    <cofactor evidence="1">
        <name>Mg(2+)</name>
        <dbReference type="ChEBI" id="CHEBI:18420"/>
    </cofactor>
</comment>
<dbReference type="Gene3D" id="3.30.460.10">
    <property type="entry name" value="Beta Polymerase, domain 2"/>
    <property type="match status" value="2"/>
</dbReference>
<evidence type="ECO:0000259" key="14">
    <source>
        <dbReference type="Pfam" id="PF12627"/>
    </source>
</evidence>
<dbReference type="Proteomes" id="UP000823821">
    <property type="component" value="Unassembled WGS sequence"/>
</dbReference>
<gene>
    <name evidence="15" type="ORF">H9784_07205</name>
</gene>
<evidence type="ECO:0000259" key="13">
    <source>
        <dbReference type="Pfam" id="PF01966"/>
    </source>
</evidence>
<feature type="domain" description="tRNA nucleotidyltransferase/poly(A) polymerase RNA and SrmB- binding" evidence="14">
    <location>
        <begin position="138"/>
        <end position="190"/>
    </location>
</feature>
<protein>
    <submittedName>
        <fullName evidence="15">HD domain-containing protein</fullName>
    </submittedName>
</protein>
<evidence type="ECO:0000256" key="9">
    <source>
        <dbReference type="ARBA" id="ARBA00022842"/>
    </source>
</evidence>
<keyword evidence="5" id="KW-0479">Metal-binding</keyword>
<sequence>MNIYLVGGAVRDLLLGRLPREWDYAFEGTRDDFLREYPDACAVGAVQVCLRQGREFMPLRGATIQEDLHHRDLTVNALALDAAGRLHAHPQAVDDLRNHVLRPASPSALADDPGRIFRLARFAACWPDWRLAPEAWEQLSRQEAAALAALPAERVGRELLKALAGPVPGRFLRVLAEGNCLRPWFAELAEAARIPAGPPRWHGNNSVLDHTCEVMDRCAGDALAVWMALCHDLGKLRTPPDSWPHHYGHDALGVPLARALCERLALSSLHGKAAETACADHMRAGRYDELRTGTRRDLLWRVDRRGLSRPFWRLTDADSRSPFSVRAERELTILRAVRLPDEWRNRGPDSARHLRDLHCAALAAARTTDETKN</sequence>
<dbReference type="InterPro" id="IPR006674">
    <property type="entry name" value="HD_domain"/>
</dbReference>